<dbReference type="InterPro" id="IPR012910">
    <property type="entry name" value="Plug_dom"/>
</dbReference>
<feature type="domain" description="TonB-dependent receptor-like beta-barrel" evidence="13">
    <location>
        <begin position="249"/>
        <end position="663"/>
    </location>
</feature>
<comment type="caution">
    <text evidence="15">The sequence shown here is derived from an EMBL/GenBank/DDBJ whole genome shotgun (WGS) entry which is preliminary data.</text>
</comment>
<feature type="signal peptide" evidence="12">
    <location>
        <begin position="1"/>
        <end position="19"/>
    </location>
</feature>
<keyword evidence="7 9" id="KW-0472">Membrane</keyword>
<evidence type="ECO:0000256" key="8">
    <source>
        <dbReference type="ARBA" id="ARBA00023237"/>
    </source>
</evidence>
<dbReference type="PROSITE" id="PS52016">
    <property type="entry name" value="TONB_DEPENDENT_REC_3"/>
    <property type="match status" value="1"/>
</dbReference>
<sequence length="697" mass="76567">MNKKLALACLPFVCGAAFAQETVTESSLETVVVTGSRAPAEISEIAASVSVVDERRIREQLALDTNVLSVLDVAVPGLTVSQGEFRNGCRMNIRGRAAQFLINGVPTNDNLRRSTCGSLFGLSPHAVERIEVVRGSTALYGAGAPGGVINLITREARSNEIEADVVGQWSFNPHEREASHEYNVYAGMGQSLEAWDYYAGVAYNRYGVRRDPNGTVVPGTTFDEVSAHASLATRLQDGELKFTALFFKQDPDDVYSTDGSQLSGARFAQRVFVPEPGNPYEEQAETTQAVVTLGYTHPEILGHALDLSVYYHDEELIQRSAEYFEGEVFYFDSDADNERLGFRSALNRTFKLSQGDLELVYGVDLLRQSYYRPQVDPASGAVIGYVSPEVILDQYAAFAQPRWQVGRWQFTAGVRHERFSGEVGDRGYDPTLPRVATPGETPDFDLTLFNVGAIYNLTQTLQVYGGFSQGAEISEFGRAARGASDPAIINLEADASDQYEIGVRGNLGAVAFSAAAFYSTSDKAADLQADPSCVGQPLCPLIPLRLERELYGAELTFDWRVRDDVTVGSLLTYQEGEAKEPGAPAVAFGADTLSPLRITGYVEFRPFVDWQNRVQVSYIHEMDEYDAAEQAQGFLNTDSYTLVDFTSSYPLGRGRLALGISNLLNEEYVNVTNQASGDFFYYLSEGRRATLGYTLRF</sequence>
<reference evidence="15 16" key="1">
    <citation type="journal article" date="2021" name="Int. J. Syst. Evol. Microbiol.">
        <title>Steroidobacter gossypii sp. nov., isolated from soil of cotton cropping field.</title>
        <authorList>
            <person name="Huang R."/>
            <person name="Yang S."/>
            <person name="Zhen C."/>
            <person name="Liu W."/>
        </authorList>
    </citation>
    <scope>NUCLEOTIDE SEQUENCE [LARGE SCALE GENOMIC DNA]</scope>
    <source>
        <strain evidence="15 16">S1-65</strain>
    </source>
</reference>
<dbReference type="Proteomes" id="UP000661077">
    <property type="component" value="Unassembled WGS sequence"/>
</dbReference>
<dbReference type="PANTHER" id="PTHR30069">
    <property type="entry name" value="TONB-DEPENDENT OUTER MEMBRANE RECEPTOR"/>
    <property type="match status" value="1"/>
</dbReference>
<evidence type="ECO:0000256" key="12">
    <source>
        <dbReference type="SAM" id="SignalP"/>
    </source>
</evidence>
<evidence type="ECO:0000256" key="10">
    <source>
        <dbReference type="PROSITE-ProRule" id="PRU10143"/>
    </source>
</evidence>
<comment type="subcellular location">
    <subcellularLocation>
        <location evidence="1 9">Cell outer membrane</location>
        <topology evidence="1 9">Multi-pass membrane protein</topology>
    </subcellularLocation>
</comment>
<dbReference type="EMBL" id="JAEVLS010000004">
    <property type="protein sequence ID" value="MBM0106594.1"/>
    <property type="molecule type" value="Genomic_DNA"/>
</dbReference>
<dbReference type="InterPro" id="IPR036942">
    <property type="entry name" value="Beta-barrel_TonB_sf"/>
</dbReference>
<feature type="chain" id="PRO_5047292037" evidence="12">
    <location>
        <begin position="20"/>
        <end position="697"/>
    </location>
</feature>
<keyword evidence="4 9" id="KW-0812">Transmembrane</keyword>
<evidence type="ECO:0000259" key="13">
    <source>
        <dbReference type="Pfam" id="PF00593"/>
    </source>
</evidence>
<dbReference type="InterPro" id="IPR010916">
    <property type="entry name" value="TonB_box_CS"/>
</dbReference>
<protein>
    <submittedName>
        <fullName evidence="15">TonB-dependent receptor</fullName>
    </submittedName>
</protein>
<comment type="similarity">
    <text evidence="9 11">Belongs to the TonB-dependent receptor family.</text>
</comment>
<dbReference type="Gene3D" id="2.170.130.10">
    <property type="entry name" value="TonB-dependent receptor, plug domain"/>
    <property type="match status" value="1"/>
</dbReference>
<keyword evidence="3 9" id="KW-1134">Transmembrane beta strand</keyword>
<gene>
    <name evidence="15" type="ORF">JM946_17835</name>
</gene>
<evidence type="ECO:0000256" key="6">
    <source>
        <dbReference type="ARBA" id="ARBA00023077"/>
    </source>
</evidence>
<keyword evidence="15" id="KW-0675">Receptor</keyword>
<evidence type="ECO:0000256" key="2">
    <source>
        <dbReference type="ARBA" id="ARBA00022448"/>
    </source>
</evidence>
<keyword evidence="5 12" id="KW-0732">Signal</keyword>
<evidence type="ECO:0000256" key="3">
    <source>
        <dbReference type="ARBA" id="ARBA00022452"/>
    </source>
</evidence>
<evidence type="ECO:0000256" key="9">
    <source>
        <dbReference type="PROSITE-ProRule" id="PRU01360"/>
    </source>
</evidence>
<dbReference type="Pfam" id="PF00593">
    <property type="entry name" value="TonB_dep_Rec_b-barrel"/>
    <property type="match status" value="1"/>
</dbReference>
<evidence type="ECO:0000256" key="7">
    <source>
        <dbReference type="ARBA" id="ARBA00023136"/>
    </source>
</evidence>
<keyword evidence="2 9" id="KW-0813">Transport</keyword>
<organism evidence="15 16">
    <name type="scientific">Steroidobacter gossypii</name>
    <dbReference type="NCBI Taxonomy" id="2805490"/>
    <lineage>
        <taxon>Bacteria</taxon>
        <taxon>Pseudomonadati</taxon>
        <taxon>Pseudomonadota</taxon>
        <taxon>Gammaproteobacteria</taxon>
        <taxon>Steroidobacterales</taxon>
        <taxon>Steroidobacteraceae</taxon>
        <taxon>Steroidobacter</taxon>
    </lineage>
</organism>
<evidence type="ECO:0000313" key="16">
    <source>
        <dbReference type="Proteomes" id="UP000661077"/>
    </source>
</evidence>
<dbReference type="CDD" id="cd01347">
    <property type="entry name" value="ligand_gated_channel"/>
    <property type="match status" value="1"/>
</dbReference>
<feature type="domain" description="TonB-dependent receptor plug" evidence="14">
    <location>
        <begin position="43"/>
        <end position="148"/>
    </location>
</feature>
<feature type="short sequence motif" description="TonB box" evidence="10">
    <location>
        <begin position="30"/>
        <end position="36"/>
    </location>
</feature>
<dbReference type="Gene3D" id="2.40.170.20">
    <property type="entry name" value="TonB-dependent receptor, beta-barrel domain"/>
    <property type="match status" value="1"/>
</dbReference>
<keyword evidence="16" id="KW-1185">Reference proteome</keyword>
<keyword evidence="8 9" id="KW-0998">Cell outer membrane</keyword>
<evidence type="ECO:0000313" key="15">
    <source>
        <dbReference type="EMBL" id="MBM0106594.1"/>
    </source>
</evidence>
<accession>A0ABS1X040</accession>
<dbReference type="PROSITE" id="PS00430">
    <property type="entry name" value="TONB_DEPENDENT_REC_1"/>
    <property type="match status" value="1"/>
</dbReference>
<evidence type="ECO:0000256" key="1">
    <source>
        <dbReference type="ARBA" id="ARBA00004571"/>
    </source>
</evidence>
<keyword evidence="6 10" id="KW-0798">TonB box</keyword>
<name>A0ABS1X040_9GAMM</name>
<proteinExistence type="inferred from homology"/>
<dbReference type="InterPro" id="IPR039426">
    <property type="entry name" value="TonB-dep_rcpt-like"/>
</dbReference>
<evidence type="ECO:0000256" key="11">
    <source>
        <dbReference type="RuleBase" id="RU003357"/>
    </source>
</evidence>
<dbReference type="Pfam" id="PF07715">
    <property type="entry name" value="Plug"/>
    <property type="match status" value="1"/>
</dbReference>
<evidence type="ECO:0000256" key="5">
    <source>
        <dbReference type="ARBA" id="ARBA00022729"/>
    </source>
</evidence>
<dbReference type="InterPro" id="IPR037066">
    <property type="entry name" value="Plug_dom_sf"/>
</dbReference>
<dbReference type="SUPFAM" id="SSF56935">
    <property type="entry name" value="Porins"/>
    <property type="match status" value="1"/>
</dbReference>
<dbReference type="PANTHER" id="PTHR30069:SF42">
    <property type="entry name" value="FERRIC AEROBACTIN RECEPTOR"/>
    <property type="match status" value="1"/>
</dbReference>
<evidence type="ECO:0000256" key="4">
    <source>
        <dbReference type="ARBA" id="ARBA00022692"/>
    </source>
</evidence>
<dbReference type="InterPro" id="IPR000531">
    <property type="entry name" value="Beta-barrel_TonB"/>
</dbReference>
<dbReference type="RefSeq" id="WP_203168714.1">
    <property type="nucleotide sequence ID" value="NZ_JAEVLS010000004.1"/>
</dbReference>
<evidence type="ECO:0000259" key="14">
    <source>
        <dbReference type="Pfam" id="PF07715"/>
    </source>
</evidence>